<protein>
    <submittedName>
        <fullName evidence="2">Uncharacterized protein</fullName>
    </submittedName>
</protein>
<sequence length="137" mass="14826">MMREGVAILCLRIHLAQLDLAGLMETTSDTCHVSVPTPPAPGCARPRPRPVRLAAAEPARGARATRAAAPPGDAAATRHQSITHYFCGLHPKMKVSCAIAPPRLHSCRTELIALKIRLHFGRVSSCIHLAPHTHWLD</sequence>
<reference evidence="2 3" key="1">
    <citation type="submission" date="2021-06" db="EMBL/GenBank/DDBJ databases">
        <title>A haploid diamondback moth (Plutella xylostella L.) genome assembly resolves 31 chromosomes and identifies a diamide resistance mutation.</title>
        <authorList>
            <person name="Ward C.M."/>
            <person name="Perry K.D."/>
            <person name="Baker G."/>
            <person name="Powis K."/>
            <person name="Heckel D.G."/>
            <person name="Baxter S.W."/>
        </authorList>
    </citation>
    <scope>NUCLEOTIDE SEQUENCE [LARGE SCALE GENOMIC DNA]</scope>
    <source>
        <strain evidence="2 3">LV</strain>
        <tissue evidence="2">Single pupa</tissue>
    </source>
</reference>
<feature type="signal peptide" evidence="1">
    <location>
        <begin position="1"/>
        <end position="18"/>
    </location>
</feature>
<keyword evidence="1" id="KW-0732">Signal</keyword>
<dbReference type="Proteomes" id="UP000823941">
    <property type="component" value="Chromosome 1"/>
</dbReference>
<evidence type="ECO:0000313" key="2">
    <source>
        <dbReference type="EMBL" id="KAG7313664.1"/>
    </source>
</evidence>
<proteinExistence type="predicted"/>
<comment type="caution">
    <text evidence="2">The sequence shown here is derived from an EMBL/GenBank/DDBJ whole genome shotgun (WGS) entry which is preliminary data.</text>
</comment>
<keyword evidence="3" id="KW-1185">Reference proteome</keyword>
<name>A0ABQ7R8P5_PLUXY</name>
<organism evidence="2 3">
    <name type="scientific">Plutella xylostella</name>
    <name type="common">Diamondback moth</name>
    <name type="synonym">Plutella maculipennis</name>
    <dbReference type="NCBI Taxonomy" id="51655"/>
    <lineage>
        <taxon>Eukaryota</taxon>
        <taxon>Metazoa</taxon>
        <taxon>Ecdysozoa</taxon>
        <taxon>Arthropoda</taxon>
        <taxon>Hexapoda</taxon>
        <taxon>Insecta</taxon>
        <taxon>Pterygota</taxon>
        <taxon>Neoptera</taxon>
        <taxon>Endopterygota</taxon>
        <taxon>Lepidoptera</taxon>
        <taxon>Glossata</taxon>
        <taxon>Ditrysia</taxon>
        <taxon>Yponomeutoidea</taxon>
        <taxon>Plutellidae</taxon>
        <taxon>Plutella</taxon>
    </lineage>
</organism>
<gene>
    <name evidence="2" type="ORF">JYU34_000823</name>
</gene>
<feature type="chain" id="PRO_5047401899" evidence="1">
    <location>
        <begin position="19"/>
        <end position="137"/>
    </location>
</feature>
<accession>A0ABQ7R8P5</accession>
<evidence type="ECO:0000313" key="3">
    <source>
        <dbReference type="Proteomes" id="UP000823941"/>
    </source>
</evidence>
<dbReference type="EMBL" id="JAHIBW010000001">
    <property type="protein sequence ID" value="KAG7313664.1"/>
    <property type="molecule type" value="Genomic_DNA"/>
</dbReference>
<evidence type="ECO:0000256" key="1">
    <source>
        <dbReference type="SAM" id="SignalP"/>
    </source>
</evidence>